<organism evidence="3 4">
    <name type="scientific">Brevibacterium celere</name>
    <dbReference type="NCBI Taxonomy" id="225845"/>
    <lineage>
        <taxon>Bacteria</taxon>
        <taxon>Bacillati</taxon>
        <taxon>Actinomycetota</taxon>
        <taxon>Actinomycetes</taxon>
        <taxon>Micrococcales</taxon>
        <taxon>Brevibacteriaceae</taxon>
        <taxon>Brevibacterium</taxon>
    </lineage>
</organism>
<comment type="caution">
    <text evidence="3">The sequence shown here is derived from an EMBL/GenBank/DDBJ whole genome shotgun (WGS) entry which is preliminary data.</text>
</comment>
<dbReference type="SUPFAM" id="SSF52266">
    <property type="entry name" value="SGNH hydrolase"/>
    <property type="match status" value="1"/>
</dbReference>
<feature type="region of interest" description="Disordered" evidence="1">
    <location>
        <begin position="286"/>
        <end position="335"/>
    </location>
</feature>
<dbReference type="AlphaFoldDB" id="A0A366IN94"/>
<dbReference type="InterPro" id="IPR036514">
    <property type="entry name" value="SGNH_hydro_sf"/>
</dbReference>
<feature type="transmembrane region" description="Helical" evidence="2">
    <location>
        <begin position="6"/>
        <end position="27"/>
    </location>
</feature>
<dbReference type="Proteomes" id="UP000253509">
    <property type="component" value="Unassembled WGS sequence"/>
</dbReference>
<keyword evidence="2" id="KW-0812">Transmembrane</keyword>
<evidence type="ECO:0000256" key="2">
    <source>
        <dbReference type="SAM" id="Phobius"/>
    </source>
</evidence>
<proteinExistence type="predicted"/>
<protein>
    <recommendedName>
        <fullName evidence="5">GDSL-like lipase/acylhydrolase family protein</fullName>
    </recommendedName>
</protein>
<dbReference type="CDD" id="cd01836">
    <property type="entry name" value="FeeA_FeeB_like"/>
    <property type="match status" value="1"/>
</dbReference>
<evidence type="ECO:0000313" key="3">
    <source>
        <dbReference type="EMBL" id="RBP72819.1"/>
    </source>
</evidence>
<dbReference type="RefSeq" id="WP_245940486.1">
    <property type="nucleotide sequence ID" value="NZ_QNSB01000003.1"/>
</dbReference>
<accession>A0A366IN94</accession>
<keyword evidence="2" id="KW-0472">Membrane</keyword>
<gene>
    <name evidence="3" type="ORF">DFO65_103110</name>
</gene>
<reference evidence="3 4" key="1">
    <citation type="submission" date="2018-06" db="EMBL/GenBank/DDBJ databases">
        <title>Freshwater and sediment microbial communities from various areas in North America, analyzing microbe dynamics in response to fracking.</title>
        <authorList>
            <person name="Lamendella R."/>
        </authorList>
    </citation>
    <scope>NUCLEOTIDE SEQUENCE [LARGE SCALE GENOMIC DNA]</scope>
    <source>
        <strain evidence="3 4">3b_TX</strain>
    </source>
</reference>
<name>A0A366IN94_9MICO</name>
<dbReference type="Gene3D" id="3.40.50.1110">
    <property type="entry name" value="SGNH hydrolase"/>
    <property type="match status" value="1"/>
</dbReference>
<keyword evidence="4" id="KW-1185">Reference proteome</keyword>
<evidence type="ECO:0008006" key="5">
    <source>
        <dbReference type="Google" id="ProtNLM"/>
    </source>
</evidence>
<keyword evidence="2" id="KW-1133">Transmembrane helix</keyword>
<dbReference type="EMBL" id="QNSB01000003">
    <property type="protein sequence ID" value="RBP72819.1"/>
    <property type="molecule type" value="Genomic_DNA"/>
</dbReference>
<sequence length="335" mass="34592">MGKRTLYALATMTGTAVGVGASAVGLLRHQASSLRRAFDDDVDRHYDAIAETVAPPQGGTGNDSAAVAILGDSWLCGLEVSDPTRTPSLLIARGLARMLSTTVRVQSAARPSALSEDLPAQVDEILGSALLARAPGRQGESHRFAIVSIGTGDIIHPIHGTIGIPVLNQAINRLQREGRYTVFVLVCPNLGGLPGLRDPLRTSLRRTSRVLAGSQWLAALAAHAVPLTATQSLSGTTKASLLNGSGRFPSSLGYAQLSSTVLAAIAERIDAPVLVDRTLDIPEYADAAEQTDPDDTPTEATAPEDAGAPENPGGPGSDACAAGTDPATTDERVTG</sequence>
<evidence type="ECO:0000256" key="1">
    <source>
        <dbReference type="SAM" id="MobiDB-lite"/>
    </source>
</evidence>
<feature type="compositionally biased region" description="Low complexity" evidence="1">
    <location>
        <begin position="298"/>
        <end position="310"/>
    </location>
</feature>
<evidence type="ECO:0000313" key="4">
    <source>
        <dbReference type="Proteomes" id="UP000253509"/>
    </source>
</evidence>